<evidence type="ECO:0000313" key="8">
    <source>
        <dbReference type="EMBL" id="CAB5227714.1"/>
    </source>
</evidence>
<dbReference type="EMBL" id="LR797021">
    <property type="protein sequence ID" value="CAB4181974.1"/>
    <property type="molecule type" value="Genomic_DNA"/>
</dbReference>
<dbReference type="EMBL" id="LR797369">
    <property type="protein sequence ID" value="CAB4210946.1"/>
    <property type="molecule type" value="Genomic_DNA"/>
</dbReference>
<evidence type="ECO:0000313" key="2">
    <source>
        <dbReference type="EMBL" id="CAB4170496.1"/>
    </source>
</evidence>
<proteinExistence type="predicted"/>
<feature type="region of interest" description="Disordered" evidence="1">
    <location>
        <begin position="102"/>
        <end position="125"/>
    </location>
</feature>
<evidence type="ECO:0000313" key="7">
    <source>
        <dbReference type="EMBL" id="CAB4222656.1"/>
    </source>
</evidence>
<gene>
    <name evidence="4" type="ORF">UFOVP1065_96</name>
    <name evidence="5" type="ORF">UFOVP1198_65</name>
    <name evidence="6" type="ORF">UFOVP1418_57</name>
    <name evidence="8" type="ORF">UFOVP1524_93</name>
    <name evidence="7" type="ORF">UFOVP1651_93</name>
    <name evidence="2" type="ORF">UFOVP908_71</name>
    <name evidence="3" type="ORF">UFOVP990_65</name>
</gene>
<protein>
    <submittedName>
        <fullName evidence="6">Uncharacterized protein</fullName>
    </submittedName>
</protein>
<evidence type="ECO:0000313" key="5">
    <source>
        <dbReference type="EMBL" id="CAB4190509.1"/>
    </source>
</evidence>
<dbReference type="EMBL" id="LR796860">
    <property type="protein sequence ID" value="CAB4170496.1"/>
    <property type="molecule type" value="Genomic_DNA"/>
</dbReference>
<organism evidence="6">
    <name type="scientific">uncultured Caudovirales phage</name>
    <dbReference type="NCBI Taxonomy" id="2100421"/>
    <lineage>
        <taxon>Viruses</taxon>
        <taxon>Duplodnaviria</taxon>
        <taxon>Heunggongvirae</taxon>
        <taxon>Uroviricota</taxon>
        <taxon>Caudoviricetes</taxon>
        <taxon>Peduoviridae</taxon>
        <taxon>Maltschvirus</taxon>
        <taxon>Maltschvirus maltsch</taxon>
    </lineage>
</organism>
<dbReference type="EMBL" id="LR798378">
    <property type="protein sequence ID" value="CAB5227714.1"/>
    <property type="molecule type" value="Genomic_DNA"/>
</dbReference>
<evidence type="ECO:0000313" key="3">
    <source>
        <dbReference type="EMBL" id="CAB4176778.1"/>
    </source>
</evidence>
<dbReference type="EMBL" id="LR797157">
    <property type="protein sequence ID" value="CAB4190509.1"/>
    <property type="molecule type" value="Genomic_DNA"/>
</dbReference>
<dbReference type="EMBL" id="LR797518">
    <property type="protein sequence ID" value="CAB4222656.1"/>
    <property type="molecule type" value="Genomic_DNA"/>
</dbReference>
<name>A0A6J5SBI6_9CAUD</name>
<evidence type="ECO:0000256" key="1">
    <source>
        <dbReference type="SAM" id="MobiDB-lite"/>
    </source>
</evidence>
<dbReference type="EMBL" id="LR796945">
    <property type="protein sequence ID" value="CAB4176778.1"/>
    <property type="molecule type" value="Genomic_DNA"/>
</dbReference>
<reference evidence="6" key="1">
    <citation type="submission" date="2020-05" db="EMBL/GenBank/DDBJ databases">
        <authorList>
            <person name="Chiriac C."/>
            <person name="Salcher M."/>
            <person name="Ghai R."/>
            <person name="Kavagutti S V."/>
        </authorList>
    </citation>
    <scope>NUCLEOTIDE SEQUENCE</scope>
</reference>
<evidence type="ECO:0000313" key="4">
    <source>
        <dbReference type="EMBL" id="CAB4181974.1"/>
    </source>
</evidence>
<sequence>MLDIGKDYRFRDDLHKPGEVGDTIPIEVLTGPYKNVIYRYVKIGVKEKEEGEAVLQFIYEILEMGDHTETALRNDKRFTEHIGIILNHLILETLEGKDDVAGENYFEEPDSQRRLSPKGPSIHQR</sequence>
<accession>A0A6J5SBI6</accession>
<evidence type="ECO:0000313" key="6">
    <source>
        <dbReference type="EMBL" id="CAB4210946.1"/>
    </source>
</evidence>